<dbReference type="GO" id="GO:0070898">
    <property type="term" value="P:RNA polymerase III preinitiation complex assembly"/>
    <property type="evidence" value="ECO:0007669"/>
    <property type="project" value="TreeGrafter"/>
</dbReference>
<dbReference type="GO" id="GO:0000126">
    <property type="term" value="C:transcription factor TFIIIB complex"/>
    <property type="evidence" value="ECO:0007669"/>
    <property type="project" value="TreeGrafter"/>
</dbReference>
<dbReference type="EMBL" id="GDIP01207226">
    <property type="protein sequence ID" value="JAJ16176.1"/>
    <property type="molecule type" value="Transcribed_RNA"/>
</dbReference>
<dbReference type="Pfam" id="PF15963">
    <property type="entry name" value="Myb_DNA-bind_7"/>
    <property type="match status" value="1"/>
</dbReference>
<accession>A0A0P4ZXN2</accession>
<dbReference type="PANTHER" id="PTHR22929">
    <property type="entry name" value="RNA POLYMERASE III TRANSCRIPTION INITIATION FACTOR B"/>
    <property type="match status" value="1"/>
</dbReference>
<proteinExistence type="predicted"/>
<dbReference type="PANTHER" id="PTHR22929:SF0">
    <property type="entry name" value="TRANSCRIPTION FACTOR TFIIIB COMPONENT B'' HOMOLOG"/>
    <property type="match status" value="1"/>
</dbReference>
<dbReference type="GO" id="GO:0001156">
    <property type="term" value="F:TFIIIC-class transcription factor complex binding"/>
    <property type="evidence" value="ECO:0007669"/>
    <property type="project" value="TreeGrafter"/>
</dbReference>
<protein>
    <recommendedName>
        <fullName evidence="1">Transcription factor TFIIIB component B'' Myb domain-containing protein</fullName>
    </recommendedName>
</protein>
<sequence>MLGTNFSLMVKLFPGIDRIDLKRKFKSEEKTNPSLVDKIIATQIPFDISQFIDVECKHEYPFAFFQWYIAAQVSVRFKTVANTIDGHIRRTKTILMEMVRNATIW</sequence>
<reference evidence="2" key="1">
    <citation type="submission" date="2015-10" db="EMBL/GenBank/DDBJ databases">
        <title>Daphnia magna gene sets from two clonal populations assembled and annotated with EvidentialGene.</title>
        <authorList>
            <person name="Gilbert D."/>
            <person name="Podicheti R."/>
            <person name="Orsini L."/>
            <person name="Colbourne J."/>
            <person name="Pfrender M."/>
        </authorList>
    </citation>
    <scope>NUCLEOTIDE SEQUENCE</scope>
</reference>
<dbReference type="InterPro" id="IPR039467">
    <property type="entry name" value="TFIIIB_B''_Myb"/>
</dbReference>
<evidence type="ECO:0000259" key="1">
    <source>
        <dbReference type="Pfam" id="PF15963"/>
    </source>
</evidence>
<dbReference type="AlphaFoldDB" id="A0A0P4ZXN2"/>
<reference evidence="2" key="2">
    <citation type="submission" date="2015-10" db="EMBL/GenBank/DDBJ databases">
        <authorList>
            <person name="Gilbert D.G."/>
        </authorList>
    </citation>
    <scope>NUCLEOTIDE SEQUENCE</scope>
</reference>
<name>A0A0P4ZXN2_9CRUS</name>
<organism evidence="2">
    <name type="scientific">Daphnia magna</name>
    <dbReference type="NCBI Taxonomy" id="35525"/>
    <lineage>
        <taxon>Eukaryota</taxon>
        <taxon>Metazoa</taxon>
        <taxon>Ecdysozoa</taxon>
        <taxon>Arthropoda</taxon>
        <taxon>Crustacea</taxon>
        <taxon>Branchiopoda</taxon>
        <taxon>Diplostraca</taxon>
        <taxon>Cladocera</taxon>
        <taxon>Anomopoda</taxon>
        <taxon>Daphniidae</taxon>
        <taxon>Daphnia</taxon>
    </lineage>
</organism>
<dbReference type="OrthoDB" id="272624at2759"/>
<evidence type="ECO:0000313" key="2">
    <source>
        <dbReference type="EMBL" id="JAJ16176.1"/>
    </source>
</evidence>
<dbReference type="EMBL" id="GDIP01247958">
    <property type="protein sequence ID" value="JAI75443.1"/>
    <property type="molecule type" value="Transcribed_RNA"/>
</dbReference>
<feature type="domain" description="Transcription factor TFIIIB component B'' Myb" evidence="1">
    <location>
        <begin position="1"/>
        <end position="52"/>
    </location>
</feature>